<dbReference type="EMBL" id="AP008934">
    <property type="protein sequence ID" value="BAE19056.1"/>
    <property type="molecule type" value="Genomic_DNA"/>
</dbReference>
<dbReference type="Proteomes" id="UP000006371">
    <property type="component" value="Chromosome"/>
</dbReference>
<dbReference type="HOGENOM" id="CLU_2829158_0_0_9"/>
<gene>
    <name evidence="1" type="ordered locus">SSP1911</name>
</gene>
<evidence type="ECO:0000313" key="1">
    <source>
        <dbReference type="EMBL" id="BAE19056.1"/>
    </source>
</evidence>
<keyword evidence="2" id="KW-1185">Reference proteome</keyword>
<dbReference type="AlphaFoldDB" id="Q49W04"/>
<evidence type="ECO:0000313" key="2">
    <source>
        <dbReference type="Proteomes" id="UP000006371"/>
    </source>
</evidence>
<accession>Q49W04</accession>
<proteinExistence type="predicted"/>
<organism evidence="1 2">
    <name type="scientific">Staphylococcus saprophyticus subsp. saprophyticus (strain ATCC 15305 / DSM 20229 / NCIMB 8711 / NCTC 7292 / S-41)</name>
    <dbReference type="NCBI Taxonomy" id="342451"/>
    <lineage>
        <taxon>Bacteria</taxon>
        <taxon>Bacillati</taxon>
        <taxon>Bacillota</taxon>
        <taxon>Bacilli</taxon>
        <taxon>Bacillales</taxon>
        <taxon>Staphylococcaceae</taxon>
        <taxon>Staphylococcus</taxon>
    </lineage>
</organism>
<sequence>MLNCQQSLRFCWQFFCARFLYSLFVDTDTARSLRIVFSCSSRSKLLPNKLINKLKSNGSYRLFCGT</sequence>
<protein>
    <submittedName>
        <fullName evidence="1">Uncharacterized protein</fullName>
    </submittedName>
</protein>
<reference evidence="1 2" key="1">
    <citation type="journal article" date="2005" name="Proc. Natl. Acad. Sci. U.S.A.">
        <title>Whole genome sequence of Staphylococcus saprophyticus reveals the pathogenesis of uncomplicated urinary tract infection.</title>
        <authorList>
            <person name="Kuroda M."/>
            <person name="Yamashita A."/>
            <person name="Hirakawa H."/>
            <person name="Kumano M."/>
            <person name="Morikawa K."/>
            <person name="Higashide M."/>
            <person name="Maruyama A."/>
            <person name="Inose Y."/>
            <person name="Matoba K."/>
            <person name="Toh H."/>
            <person name="Kuhara S."/>
            <person name="Hattori M."/>
            <person name="Ohta T."/>
        </authorList>
    </citation>
    <scope>NUCLEOTIDE SEQUENCE [LARGE SCALE GENOMIC DNA]</scope>
    <source>
        <strain evidence="2">ATCC 15305 / DSM 20229 / NCIMB 8711 / NCTC 7292 / S-41</strain>
    </source>
</reference>
<dbReference type="KEGG" id="ssp:SSP1911"/>
<name>Q49W04_STAS1</name>